<gene>
    <name evidence="2" type="ORF">GGX14DRAFT_398348</name>
</gene>
<dbReference type="EMBL" id="JARJCW010000048">
    <property type="protein sequence ID" value="KAJ7204039.1"/>
    <property type="molecule type" value="Genomic_DNA"/>
</dbReference>
<accession>A0AAD6VA65</accession>
<reference evidence="2" key="1">
    <citation type="submission" date="2023-03" db="EMBL/GenBank/DDBJ databases">
        <title>Massive genome expansion in bonnet fungi (Mycena s.s.) driven by repeated elements and novel gene families across ecological guilds.</title>
        <authorList>
            <consortium name="Lawrence Berkeley National Laboratory"/>
            <person name="Harder C.B."/>
            <person name="Miyauchi S."/>
            <person name="Viragh M."/>
            <person name="Kuo A."/>
            <person name="Thoen E."/>
            <person name="Andreopoulos B."/>
            <person name="Lu D."/>
            <person name="Skrede I."/>
            <person name="Drula E."/>
            <person name="Henrissat B."/>
            <person name="Morin E."/>
            <person name="Kohler A."/>
            <person name="Barry K."/>
            <person name="LaButti K."/>
            <person name="Morin E."/>
            <person name="Salamov A."/>
            <person name="Lipzen A."/>
            <person name="Mereny Z."/>
            <person name="Hegedus B."/>
            <person name="Baldrian P."/>
            <person name="Stursova M."/>
            <person name="Weitz H."/>
            <person name="Taylor A."/>
            <person name="Grigoriev I.V."/>
            <person name="Nagy L.G."/>
            <person name="Martin F."/>
            <person name="Kauserud H."/>
        </authorList>
    </citation>
    <scope>NUCLEOTIDE SEQUENCE</scope>
    <source>
        <strain evidence="2">9144</strain>
    </source>
</reference>
<comment type="caution">
    <text evidence="2">The sequence shown here is derived from an EMBL/GenBank/DDBJ whole genome shotgun (WGS) entry which is preliminary data.</text>
</comment>
<feature type="region of interest" description="Disordered" evidence="1">
    <location>
        <begin position="41"/>
        <end position="68"/>
    </location>
</feature>
<feature type="compositionally biased region" description="Basic and acidic residues" evidence="1">
    <location>
        <begin position="55"/>
        <end position="66"/>
    </location>
</feature>
<proteinExistence type="predicted"/>
<sequence length="218" mass="23928">MTPINCALNIQYVTQAAPRTQRLSLNEDIFVFKAAMEECPEKPECPKKPRGQRGKRSEAATAERHTTQVLPSHPTEFLHGARTSQRVTDYMASSSLRPLDLPLIDGDDNRNIVLHSGPPTSKELANMGPGGIPLKLTKKLWPAVRAALAKLGLSNVLVIRRVKQIPLRPLDVLCGVFRKIVALGFVATEQHGMRSDSPGLHAGVWEPYRKQACIAADA</sequence>
<keyword evidence="3" id="KW-1185">Reference proteome</keyword>
<evidence type="ECO:0000313" key="2">
    <source>
        <dbReference type="EMBL" id="KAJ7204039.1"/>
    </source>
</evidence>
<name>A0AAD6VA65_9AGAR</name>
<dbReference type="AlphaFoldDB" id="A0AAD6VA65"/>
<evidence type="ECO:0000313" key="3">
    <source>
        <dbReference type="Proteomes" id="UP001219525"/>
    </source>
</evidence>
<evidence type="ECO:0000256" key="1">
    <source>
        <dbReference type="SAM" id="MobiDB-lite"/>
    </source>
</evidence>
<protein>
    <submittedName>
        <fullName evidence="2">Uncharacterized protein</fullName>
    </submittedName>
</protein>
<dbReference type="Proteomes" id="UP001219525">
    <property type="component" value="Unassembled WGS sequence"/>
</dbReference>
<organism evidence="2 3">
    <name type="scientific">Mycena pura</name>
    <dbReference type="NCBI Taxonomy" id="153505"/>
    <lineage>
        <taxon>Eukaryota</taxon>
        <taxon>Fungi</taxon>
        <taxon>Dikarya</taxon>
        <taxon>Basidiomycota</taxon>
        <taxon>Agaricomycotina</taxon>
        <taxon>Agaricomycetes</taxon>
        <taxon>Agaricomycetidae</taxon>
        <taxon>Agaricales</taxon>
        <taxon>Marasmiineae</taxon>
        <taxon>Mycenaceae</taxon>
        <taxon>Mycena</taxon>
    </lineage>
</organism>